<keyword evidence="3" id="KW-1185">Reference proteome</keyword>
<evidence type="ECO:0000313" key="2">
    <source>
        <dbReference type="EMBL" id="KAF3038186.1"/>
    </source>
</evidence>
<name>A0A9P4WNX7_9PLEO</name>
<dbReference type="InterPro" id="IPR000719">
    <property type="entry name" value="Prot_kinase_dom"/>
</dbReference>
<dbReference type="OrthoDB" id="4062651at2759"/>
<feature type="domain" description="Protein kinase" evidence="1">
    <location>
        <begin position="31"/>
        <end position="231"/>
    </location>
</feature>
<dbReference type="PROSITE" id="PS50011">
    <property type="entry name" value="PROTEIN_KINASE_DOM"/>
    <property type="match status" value="1"/>
</dbReference>
<evidence type="ECO:0000313" key="3">
    <source>
        <dbReference type="Proteomes" id="UP000758155"/>
    </source>
</evidence>
<dbReference type="AlphaFoldDB" id="A0A9P4WNX7"/>
<protein>
    <recommendedName>
        <fullName evidence="1">Protein kinase domain-containing protein</fullName>
    </recommendedName>
</protein>
<dbReference type="Gene3D" id="1.10.510.10">
    <property type="entry name" value="Transferase(Phosphotransferase) domain 1"/>
    <property type="match status" value="1"/>
</dbReference>
<dbReference type="Proteomes" id="UP000758155">
    <property type="component" value="Unassembled WGS sequence"/>
</dbReference>
<dbReference type="PANTHER" id="PTHR24361">
    <property type="entry name" value="MITOGEN-ACTIVATED KINASE KINASE KINASE"/>
    <property type="match status" value="1"/>
</dbReference>
<evidence type="ECO:0000259" key="1">
    <source>
        <dbReference type="PROSITE" id="PS50011"/>
    </source>
</evidence>
<dbReference type="Pfam" id="PF00069">
    <property type="entry name" value="Pkinase"/>
    <property type="match status" value="1"/>
</dbReference>
<proteinExistence type="predicted"/>
<dbReference type="SUPFAM" id="SSF56112">
    <property type="entry name" value="Protein kinase-like (PK-like)"/>
    <property type="match status" value="1"/>
</dbReference>
<sequence length="231" mass="26077">MSSSDVSVISPEAYWWSRGHQILGPRDEEPMTILQHLGHGSVGIVEEVRRTEMFPTLVRKRAQLPAQKRLAEKTTAVIEEEIATLRNLRHPNNVSLVGSYEDRRQIRHASYCLLMLPVGDNDLDSFLAVVSDPDLQRDVKDQYTSWIKSWYTDLASALAYMHANGVRHQDFKPSNIIHKGDHIFFTDFGSCGKFQVGQTTSTLHPARTTEMYAAPEADFAMAGRCGRAFDI</sequence>
<dbReference type="EMBL" id="SWKV01000038">
    <property type="protein sequence ID" value="KAF3038186.1"/>
    <property type="molecule type" value="Genomic_DNA"/>
</dbReference>
<dbReference type="GO" id="GO:0005524">
    <property type="term" value="F:ATP binding"/>
    <property type="evidence" value="ECO:0007669"/>
    <property type="project" value="InterPro"/>
</dbReference>
<dbReference type="GO" id="GO:0005737">
    <property type="term" value="C:cytoplasm"/>
    <property type="evidence" value="ECO:0007669"/>
    <property type="project" value="TreeGrafter"/>
</dbReference>
<dbReference type="GO" id="GO:0004674">
    <property type="term" value="F:protein serine/threonine kinase activity"/>
    <property type="evidence" value="ECO:0007669"/>
    <property type="project" value="TreeGrafter"/>
</dbReference>
<dbReference type="SMART" id="SM00220">
    <property type="entry name" value="S_TKc"/>
    <property type="match status" value="1"/>
</dbReference>
<reference evidence="2" key="1">
    <citation type="submission" date="2019-04" db="EMBL/GenBank/DDBJ databases">
        <title>Sequencing of skin fungus with MAO and IRED activity.</title>
        <authorList>
            <person name="Marsaioli A.J."/>
            <person name="Bonatto J.M.C."/>
            <person name="Reis Junior O."/>
        </authorList>
    </citation>
    <scope>NUCLEOTIDE SEQUENCE</scope>
    <source>
        <strain evidence="2">28M1</strain>
    </source>
</reference>
<dbReference type="InterPro" id="IPR011009">
    <property type="entry name" value="Kinase-like_dom_sf"/>
</dbReference>
<comment type="caution">
    <text evidence="2">The sequence shown here is derived from an EMBL/GenBank/DDBJ whole genome shotgun (WGS) entry which is preliminary data.</text>
</comment>
<dbReference type="InterPro" id="IPR053235">
    <property type="entry name" value="Ser_Thr_kinase"/>
</dbReference>
<gene>
    <name evidence="2" type="ORF">E8E12_008651</name>
</gene>
<accession>A0A9P4WNX7</accession>
<organism evidence="2 3">
    <name type="scientific">Didymella heteroderae</name>
    <dbReference type="NCBI Taxonomy" id="1769908"/>
    <lineage>
        <taxon>Eukaryota</taxon>
        <taxon>Fungi</taxon>
        <taxon>Dikarya</taxon>
        <taxon>Ascomycota</taxon>
        <taxon>Pezizomycotina</taxon>
        <taxon>Dothideomycetes</taxon>
        <taxon>Pleosporomycetidae</taxon>
        <taxon>Pleosporales</taxon>
        <taxon>Pleosporineae</taxon>
        <taxon>Didymellaceae</taxon>
        <taxon>Didymella</taxon>
    </lineage>
</organism>